<dbReference type="AlphaFoldDB" id="A0A9P8QL53"/>
<dbReference type="SUPFAM" id="SSF52540">
    <property type="entry name" value="P-loop containing nucleoside triphosphate hydrolases"/>
    <property type="match status" value="1"/>
</dbReference>
<dbReference type="Gene3D" id="3.40.50.1580">
    <property type="entry name" value="Nucleoside phosphorylase domain"/>
    <property type="match status" value="1"/>
</dbReference>
<sequence length="1132" mass="126227">MTMRRPSCREDFEVAIICALPLEYDAVALQFDEFWDEDGDAFGRAAGDPNTYTTGRIGKHDVVLALLPHMGKVHAAAAAASMRSSYGALRIVILAGICGGVPHNSQGEVLLGDVVISKSVVQYDLGRKYPNEFVRKDTVDDDLGKHDKNIRGLLAIFNTGSGQDKLEERTAHFLRQLQEKAAKHQARYRYPGASEDRLFQPGYRHKHHASATCICSGCHGSADPVCDEALASACDALGCDERYLVKRRRLEGRGEPQKPAVHIGAVASGDTVMKSGEDRDRIAEKEGVIAFEMEGAGVWEEMPCLVVKGVCDYADCHKNKAWQDFAAATAASAAKAILERYVQTDGSRGRLVEQPPRSHFLVPFGRNQSFVGRDRILSELLERIAPAANKDDCQSTVIEGLGGVGKTQIALEAVYRVRNKHPDCSIFWVPTVNAATFEKAYHDMGKQLSIEGLDEDKADVKRIVKNALSQESIGSWLMVIDNADDVALLFGAAGLLSHLPFSRKGSILFTTRNHEMAVRLDIPARSIIRVAEMAEGEALHLLQKGLEESQTSNAGATERLLGFLANLPLAIKQASAYMAAKQISASEYLELCESEPADVVDLLSRDFEDRYRYKEVQNPVATTWLISFSHILQHDRLAAEYLEFISVLAEKDIPKSLLPEAGKVEATDAIGTLKAYAFITQHEGKSSFDMHRLVRLAMRNWLEKEGELGARVTSAIRRLNLKIKFPKHVNRDVWMEYLPHAQAALEFPGRSADSQAEGELLSRMAESHSLLGQFQAAEELYRQSLELIRIEVSNNRPFALAAMNNFAVLLGHLGKYKEAEQMNRQTLSHYKEDLGNDHPNTLASMTNLADMLGKQGKYKEAEQMHRQTLELREKALGLGHIEAFYTMQSLSDTLASLGKHKEAEQMQRQIIDSMEKSLGSEHPDVLSCMNNLANTFIEADIRISLGQHEEAERMYRRILELHEEALGKDHPNTLASMNSVANALMGLGKYNEAENLHRQGLELLERGLGKDHPSTLSSVNNLALTLARQGRHKEAEQMHRQTLELRKKILGEDHPQTLHSMFNLYLVLAEQGRHKEAEQMRRQTLKQMERVFGKDHPHTQSCRKSLAGCSGADKRRGFMGRKSLSRLLRKKK</sequence>
<dbReference type="GO" id="GO:0003824">
    <property type="term" value="F:catalytic activity"/>
    <property type="evidence" value="ECO:0007669"/>
    <property type="project" value="InterPro"/>
</dbReference>
<dbReference type="InterPro" id="IPR000845">
    <property type="entry name" value="Nucleoside_phosphorylase_d"/>
</dbReference>
<gene>
    <name evidence="3" type="ORF">Trco_006852</name>
</gene>
<dbReference type="GO" id="GO:0009116">
    <property type="term" value="P:nucleoside metabolic process"/>
    <property type="evidence" value="ECO:0007669"/>
    <property type="project" value="InterPro"/>
</dbReference>
<dbReference type="PANTHER" id="PTHR46082:SF6">
    <property type="entry name" value="AAA+ ATPASE DOMAIN-CONTAINING PROTEIN-RELATED"/>
    <property type="match status" value="1"/>
</dbReference>
<dbReference type="OrthoDB" id="626167at2759"/>
<evidence type="ECO:0000259" key="2">
    <source>
        <dbReference type="Pfam" id="PF01048"/>
    </source>
</evidence>
<dbReference type="SUPFAM" id="SSF53167">
    <property type="entry name" value="Purine and uridine phosphorylases"/>
    <property type="match status" value="1"/>
</dbReference>
<dbReference type="EMBL" id="JAIWOZ010000005">
    <property type="protein sequence ID" value="KAH6605145.1"/>
    <property type="molecule type" value="Genomic_DNA"/>
</dbReference>
<dbReference type="SMART" id="SM00028">
    <property type="entry name" value="TPR"/>
    <property type="match status" value="6"/>
</dbReference>
<dbReference type="InterPro" id="IPR053137">
    <property type="entry name" value="NLR-like"/>
</dbReference>
<protein>
    <submittedName>
        <fullName evidence="3">Kinesin light chain</fullName>
    </submittedName>
</protein>
<evidence type="ECO:0000259" key="1">
    <source>
        <dbReference type="Pfam" id="PF00931"/>
    </source>
</evidence>
<comment type="caution">
    <text evidence="3">The sequence shown here is derived from an EMBL/GenBank/DDBJ whole genome shotgun (WGS) entry which is preliminary data.</text>
</comment>
<dbReference type="Pfam" id="PF01048">
    <property type="entry name" value="PNP_UDP_1"/>
    <property type="match status" value="1"/>
</dbReference>
<dbReference type="GO" id="GO:0043531">
    <property type="term" value="F:ADP binding"/>
    <property type="evidence" value="ECO:0007669"/>
    <property type="project" value="InterPro"/>
</dbReference>
<dbReference type="PANTHER" id="PTHR46082">
    <property type="entry name" value="ATP/GTP-BINDING PROTEIN-RELATED"/>
    <property type="match status" value="1"/>
</dbReference>
<name>A0A9P8QL53_9HYPO</name>
<dbReference type="InterPro" id="IPR027417">
    <property type="entry name" value="P-loop_NTPase"/>
</dbReference>
<evidence type="ECO:0000313" key="3">
    <source>
        <dbReference type="EMBL" id="KAH6605145.1"/>
    </source>
</evidence>
<dbReference type="Pfam" id="PF13424">
    <property type="entry name" value="TPR_12"/>
    <property type="match status" value="2"/>
</dbReference>
<feature type="domain" description="NB-ARC" evidence="1">
    <location>
        <begin position="389"/>
        <end position="544"/>
    </location>
</feature>
<evidence type="ECO:0000313" key="4">
    <source>
        <dbReference type="Proteomes" id="UP000827724"/>
    </source>
</evidence>
<dbReference type="Pfam" id="PF13374">
    <property type="entry name" value="TPR_10"/>
    <property type="match status" value="3"/>
</dbReference>
<dbReference type="SUPFAM" id="SSF48452">
    <property type="entry name" value="TPR-like"/>
    <property type="match status" value="2"/>
</dbReference>
<dbReference type="InterPro" id="IPR019734">
    <property type="entry name" value="TPR_rpt"/>
</dbReference>
<dbReference type="InterPro" id="IPR002182">
    <property type="entry name" value="NB-ARC"/>
</dbReference>
<organism evidence="3 4">
    <name type="scientific">Trichoderma cornu-damae</name>
    <dbReference type="NCBI Taxonomy" id="654480"/>
    <lineage>
        <taxon>Eukaryota</taxon>
        <taxon>Fungi</taxon>
        <taxon>Dikarya</taxon>
        <taxon>Ascomycota</taxon>
        <taxon>Pezizomycotina</taxon>
        <taxon>Sordariomycetes</taxon>
        <taxon>Hypocreomycetidae</taxon>
        <taxon>Hypocreales</taxon>
        <taxon>Hypocreaceae</taxon>
        <taxon>Trichoderma</taxon>
    </lineage>
</organism>
<dbReference type="InterPro" id="IPR011990">
    <property type="entry name" value="TPR-like_helical_dom_sf"/>
</dbReference>
<feature type="domain" description="Nucleoside phosphorylase" evidence="2">
    <location>
        <begin position="14"/>
        <end position="342"/>
    </location>
</feature>
<proteinExistence type="predicted"/>
<accession>A0A9P8QL53</accession>
<dbReference type="Gene3D" id="3.40.50.300">
    <property type="entry name" value="P-loop containing nucleotide triphosphate hydrolases"/>
    <property type="match status" value="1"/>
</dbReference>
<reference evidence="3" key="1">
    <citation type="submission" date="2021-08" db="EMBL/GenBank/DDBJ databases">
        <title>Chromosome-Level Trichoderma cornu-damae using Hi-C Data.</title>
        <authorList>
            <person name="Kim C.S."/>
        </authorList>
    </citation>
    <scope>NUCLEOTIDE SEQUENCE</scope>
    <source>
        <strain evidence="3">KA19-0412C</strain>
    </source>
</reference>
<dbReference type="Proteomes" id="UP000827724">
    <property type="component" value="Unassembled WGS sequence"/>
</dbReference>
<dbReference type="Pfam" id="PF00931">
    <property type="entry name" value="NB-ARC"/>
    <property type="match status" value="1"/>
</dbReference>
<keyword evidence="4" id="KW-1185">Reference proteome</keyword>
<dbReference type="InterPro" id="IPR035994">
    <property type="entry name" value="Nucleoside_phosphorylase_sf"/>
</dbReference>
<dbReference type="Gene3D" id="1.25.40.10">
    <property type="entry name" value="Tetratricopeptide repeat domain"/>
    <property type="match status" value="2"/>
</dbReference>